<keyword evidence="3" id="KW-1185">Reference proteome</keyword>
<comment type="caution">
    <text evidence="2">The sequence shown here is derived from an EMBL/GenBank/DDBJ whole genome shotgun (WGS) entry which is preliminary data.</text>
</comment>
<dbReference type="AlphaFoldDB" id="A0A9J6GA83"/>
<dbReference type="OrthoDB" id="6434642at2759"/>
<evidence type="ECO:0000313" key="3">
    <source>
        <dbReference type="Proteomes" id="UP000821853"/>
    </source>
</evidence>
<feature type="region of interest" description="Disordered" evidence="1">
    <location>
        <begin position="1"/>
        <end position="20"/>
    </location>
</feature>
<organism evidence="2 3">
    <name type="scientific">Haemaphysalis longicornis</name>
    <name type="common">Bush tick</name>
    <dbReference type="NCBI Taxonomy" id="44386"/>
    <lineage>
        <taxon>Eukaryota</taxon>
        <taxon>Metazoa</taxon>
        <taxon>Ecdysozoa</taxon>
        <taxon>Arthropoda</taxon>
        <taxon>Chelicerata</taxon>
        <taxon>Arachnida</taxon>
        <taxon>Acari</taxon>
        <taxon>Parasitiformes</taxon>
        <taxon>Ixodida</taxon>
        <taxon>Ixodoidea</taxon>
        <taxon>Ixodidae</taxon>
        <taxon>Haemaphysalinae</taxon>
        <taxon>Haemaphysalis</taxon>
    </lineage>
</organism>
<sequence length="89" mass="10029">MRFHHNAVQSKPSVPGPLQATEPNEAKLYWLRLVQQTAFPSELRACRRGQPHSSSSRVLTLQPDIDEDGLLRVGGRLHELDSPDEMITD</sequence>
<dbReference type="EMBL" id="JABSTR010000005">
    <property type="protein sequence ID" value="KAH9372277.1"/>
    <property type="molecule type" value="Genomic_DNA"/>
</dbReference>
<dbReference type="Proteomes" id="UP000821853">
    <property type="component" value="Chromosome 3"/>
</dbReference>
<reference evidence="2 3" key="1">
    <citation type="journal article" date="2020" name="Cell">
        <title>Large-Scale Comparative Analyses of Tick Genomes Elucidate Their Genetic Diversity and Vector Capacities.</title>
        <authorList>
            <consortium name="Tick Genome and Microbiome Consortium (TIGMIC)"/>
            <person name="Jia N."/>
            <person name="Wang J."/>
            <person name="Shi W."/>
            <person name="Du L."/>
            <person name="Sun Y."/>
            <person name="Zhan W."/>
            <person name="Jiang J.F."/>
            <person name="Wang Q."/>
            <person name="Zhang B."/>
            <person name="Ji P."/>
            <person name="Bell-Sakyi L."/>
            <person name="Cui X.M."/>
            <person name="Yuan T.T."/>
            <person name="Jiang B.G."/>
            <person name="Yang W.F."/>
            <person name="Lam T.T."/>
            <person name="Chang Q.C."/>
            <person name="Ding S.J."/>
            <person name="Wang X.J."/>
            <person name="Zhu J.G."/>
            <person name="Ruan X.D."/>
            <person name="Zhao L."/>
            <person name="Wei J.T."/>
            <person name="Ye R.Z."/>
            <person name="Que T.C."/>
            <person name="Du C.H."/>
            <person name="Zhou Y.H."/>
            <person name="Cheng J.X."/>
            <person name="Dai P.F."/>
            <person name="Guo W.B."/>
            <person name="Han X.H."/>
            <person name="Huang E.J."/>
            <person name="Li L.F."/>
            <person name="Wei W."/>
            <person name="Gao Y.C."/>
            <person name="Liu J.Z."/>
            <person name="Shao H.Z."/>
            <person name="Wang X."/>
            <person name="Wang C.C."/>
            <person name="Yang T.C."/>
            <person name="Huo Q.B."/>
            <person name="Li W."/>
            <person name="Chen H.Y."/>
            <person name="Chen S.E."/>
            <person name="Zhou L.G."/>
            <person name="Ni X.B."/>
            <person name="Tian J.H."/>
            <person name="Sheng Y."/>
            <person name="Liu T."/>
            <person name="Pan Y.S."/>
            <person name="Xia L.Y."/>
            <person name="Li J."/>
            <person name="Zhao F."/>
            <person name="Cao W.C."/>
        </authorList>
    </citation>
    <scope>NUCLEOTIDE SEQUENCE [LARGE SCALE GENOMIC DNA]</scope>
    <source>
        <strain evidence="2">HaeL-2018</strain>
    </source>
</reference>
<proteinExistence type="predicted"/>
<evidence type="ECO:0000256" key="1">
    <source>
        <dbReference type="SAM" id="MobiDB-lite"/>
    </source>
</evidence>
<name>A0A9J6GA83_HAELO</name>
<dbReference type="VEuPathDB" id="VectorBase:HLOH_057599"/>
<gene>
    <name evidence="2" type="ORF">HPB48_012144</name>
</gene>
<accession>A0A9J6GA83</accession>
<evidence type="ECO:0000313" key="2">
    <source>
        <dbReference type="EMBL" id="KAH9372277.1"/>
    </source>
</evidence>
<protein>
    <submittedName>
        <fullName evidence="2">Uncharacterized protein</fullName>
    </submittedName>
</protein>